<dbReference type="Gene3D" id="3.60.10.10">
    <property type="entry name" value="Endonuclease/exonuclease/phosphatase"/>
    <property type="match status" value="1"/>
</dbReference>
<feature type="domain" description="Endonuclease/exonuclease/phosphatase" evidence="11">
    <location>
        <begin position="75"/>
        <end position="331"/>
    </location>
</feature>
<evidence type="ECO:0000256" key="4">
    <source>
        <dbReference type="ARBA" id="ARBA00022722"/>
    </source>
</evidence>
<dbReference type="Pfam" id="PF03372">
    <property type="entry name" value="Exo_endo_phos"/>
    <property type="match status" value="1"/>
</dbReference>
<keyword evidence="6" id="KW-0227">DNA damage</keyword>
<evidence type="ECO:0000259" key="11">
    <source>
        <dbReference type="Pfam" id="PF03372"/>
    </source>
</evidence>
<evidence type="ECO:0000256" key="2">
    <source>
        <dbReference type="ARBA" id="ARBA00001946"/>
    </source>
</evidence>
<protein>
    <recommendedName>
        <fullName evidence="11">Endonuclease/exonuclease/phosphatase domain-containing protein</fullName>
    </recommendedName>
</protein>
<sequence>MATNPQSKSTPILKALTEALKSGPASEREPEFYKPRSQSYWYNDGAAWVEASPPSIPPAGTETRPMNATNIRLFSWNIDILVGFAEERMEAALEYLCELVKSTPSDIPIVIFLQEMGQSDLQQIRAAPWVQKRFFMTELDERNWLKPLYGTTTLLDRRLQIQSVFRVPWLSIFDRDGLFVDVPLAAEAPARQVLRLCNTHLESLVAHPPVRPRQLRAAGEMLGEQRVGAALLAGDLNAIQPFDRTLHSDNGLKDAYLELGGKEDSDEGYTWGYQCPQWMREKFGCSRMDKILLCGGVEAKRLERIGVGVKVKEEVRERCRAEGEDEWVTDHYGIMGEFAVKGAKLVEVGSEGKASAKLS</sequence>
<dbReference type="GO" id="GO:0003697">
    <property type="term" value="F:single-stranded DNA binding"/>
    <property type="evidence" value="ECO:0007669"/>
    <property type="project" value="TreeGrafter"/>
</dbReference>
<keyword evidence="8" id="KW-0460">Magnesium</keyword>
<dbReference type="EMBL" id="ML996116">
    <property type="protein sequence ID" value="KAF2737411.1"/>
    <property type="molecule type" value="Genomic_DNA"/>
</dbReference>
<evidence type="ECO:0000256" key="3">
    <source>
        <dbReference type="ARBA" id="ARBA00004322"/>
    </source>
</evidence>
<dbReference type="OrthoDB" id="9975959at2759"/>
<dbReference type="GO" id="GO:0006302">
    <property type="term" value="P:double-strand break repair"/>
    <property type="evidence" value="ECO:0007669"/>
    <property type="project" value="TreeGrafter"/>
</dbReference>
<keyword evidence="4" id="KW-0540">Nuclease</keyword>
<evidence type="ECO:0000313" key="12">
    <source>
        <dbReference type="EMBL" id="KAF2737411.1"/>
    </source>
</evidence>
<dbReference type="CDD" id="cd09080">
    <property type="entry name" value="TDP2"/>
    <property type="match status" value="1"/>
</dbReference>
<dbReference type="GO" id="GO:0005737">
    <property type="term" value="C:cytoplasm"/>
    <property type="evidence" value="ECO:0007669"/>
    <property type="project" value="TreeGrafter"/>
</dbReference>
<keyword evidence="10" id="KW-0539">Nucleus</keyword>
<comment type="caution">
    <text evidence="12">The sequence shown here is derived from an EMBL/GenBank/DDBJ whole genome shotgun (WGS) entry which is preliminary data.</text>
</comment>
<dbReference type="AlphaFoldDB" id="A0A9P4R5M2"/>
<dbReference type="PANTHER" id="PTHR15822">
    <property type="entry name" value="TRAF AND TNF RECEPTOR-ASSOCIATED PROTEIN"/>
    <property type="match status" value="1"/>
</dbReference>
<dbReference type="SUPFAM" id="SSF56219">
    <property type="entry name" value="DNase I-like"/>
    <property type="match status" value="1"/>
</dbReference>
<dbReference type="GO" id="GO:0004518">
    <property type="term" value="F:nuclease activity"/>
    <property type="evidence" value="ECO:0007669"/>
    <property type="project" value="UniProtKB-KW"/>
</dbReference>
<comment type="subcellular location">
    <subcellularLocation>
        <location evidence="3">Nucleus</location>
        <location evidence="3">PML body</location>
    </subcellularLocation>
</comment>
<reference evidence="12" key="1">
    <citation type="journal article" date="2020" name="Stud. Mycol.">
        <title>101 Dothideomycetes genomes: a test case for predicting lifestyles and emergence of pathogens.</title>
        <authorList>
            <person name="Haridas S."/>
            <person name="Albert R."/>
            <person name="Binder M."/>
            <person name="Bloem J."/>
            <person name="Labutti K."/>
            <person name="Salamov A."/>
            <person name="Andreopoulos B."/>
            <person name="Baker S."/>
            <person name="Barry K."/>
            <person name="Bills G."/>
            <person name="Bluhm B."/>
            <person name="Cannon C."/>
            <person name="Castanera R."/>
            <person name="Culley D."/>
            <person name="Daum C."/>
            <person name="Ezra D."/>
            <person name="Gonzalez J."/>
            <person name="Henrissat B."/>
            <person name="Kuo A."/>
            <person name="Liang C."/>
            <person name="Lipzen A."/>
            <person name="Lutzoni F."/>
            <person name="Magnuson J."/>
            <person name="Mondo S."/>
            <person name="Nolan M."/>
            <person name="Ohm R."/>
            <person name="Pangilinan J."/>
            <person name="Park H.-J."/>
            <person name="Ramirez L."/>
            <person name="Alfaro M."/>
            <person name="Sun H."/>
            <person name="Tritt A."/>
            <person name="Yoshinaga Y."/>
            <person name="Zwiers L.-H."/>
            <person name="Turgeon B."/>
            <person name="Goodwin S."/>
            <person name="Spatafora J."/>
            <person name="Crous P."/>
            <person name="Grigoriev I."/>
        </authorList>
    </citation>
    <scope>NUCLEOTIDE SEQUENCE</scope>
    <source>
        <strain evidence="12">CBS 125425</strain>
    </source>
</reference>
<proteinExistence type="predicted"/>
<dbReference type="InterPro" id="IPR036691">
    <property type="entry name" value="Endo/exonu/phosph_ase_sf"/>
</dbReference>
<evidence type="ECO:0000256" key="7">
    <source>
        <dbReference type="ARBA" id="ARBA00022801"/>
    </source>
</evidence>
<evidence type="ECO:0000256" key="9">
    <source>
        <dbReference type="ARBA" id="ARBA00023204"/>
    </source>
</evidence>
<comment type="cofactor">
    <cofactor evidence="2">
        <name>Mg(2+)</name>
        <dbReference type="ChEBI" id="CHEBI:18420"/>
    </cofactor>
</comment>
<organism evidence="12 13">
    <name type="scientific">Polyplosphaeria fusca</name>
    <dbReference type="NCBI Taxonomy" id="682080"/>
    <lineage>
        <taxon>Eukaryota</taxon>
        <taxon>Fungi</taxon>
        <taxon>Dikarya</taxon>
        <taxon>Ascomycota</taxon>
        <taxon>Pezizomycotina</taxon>
        <taxon>Dothideomycetes</taxon>
        <taxon>Pleosporomycetidae</taxon>
        <taxon>Pleosporales</taxon>
        <taxon>Tetraplosphaeriaceae</taxon>
        <taxon>Polyplosphaeria</taxon>
    </lineage>
</organism>
<evidence type="ECO:0000256" key="8">
    <source>
        <dbReference type="ARBA" id="ARBA00022842"/>
    </source>
</evidence>
<evidence type="ECO:0000256" key="5">
    <source>
        <dbReference type="ARBA" id="ARBA00022723"/>
    </source>
</evidence>
<dbReference type="GO" id="GO:0070260">
    <property type="term" value="F:5'-tyrosyl-DNA phosphodiesterase activity"/>
    <property type="evidence" value="ECO:0007669"/>
    <property type="project" value="TreeGrafter"/>
</dbReference>
<evidence type="ECO:0000256" key="6">
    <source>
        <dbReference type="ARBA" id="ARBA00022763"/>
    </source>
</evidence>
<evidence type="ECO:0000256" key="1">
    <source>
        <dbReference type="ARBA" id="ARBA00001936"/>
    </source>
</evidence>
<dbReference type="PANTHER" id="PTHR15822:SF4">
    <property type="entry name" value="TYROSYL-DNA PHOSPHODIESTERASE 2"/>
    <property type="match status" value="1"/>
</dbReference>
<evidence type="ECO:0000256" key="10">
    <source>
        <dbReference type="ARBA" id="ARBA00023242"/>
    </source>
</evidence>
<evidence type="ECO:0000313" key="13">
    <source>
        <dbReference type="Proteomes" id="UP000799444"/>
    </source>
</evidence>
<name>A0A9P4R5M2_9PLEO</name>
<accession>A0A9P4R5M2</accession>
<gene>
    <name evidence="12" type="ORF">EJ04DRAFT_117756</name>
</gene>
<keyword evidence="13" id="KW-1185">Reference proteome</keyword>
<dbReference type="GO" id="GO:0046872">
    <property type="term" value="F:metal ion binding"/>
    <property type="evidence" value="ECO:0007669"/>
    <property type="project" value="UniProtKB-KW"/>
</dbReference>
<dbReference type="InterPro" id="IPR005135">
    <property type="entry name" value="Endo/exonuclease/phosphatase"/>
</dbReference>
<dbReference type="InterPro" id="IPR051547">
    <property type="entry name" value="TDP2-like"/>
</dbReference>
<keyword evidence="5" id="KW-0479">Metal-binding</keyword>
<comment type="cofactor">
    <cofactor evidence="1">
        <name>Mn(2+)</name>
        <dbReference type="ChEBI" id="CHEBI:29035"/>
    </cofactor>
</comment>
<keyword evidence="7" id="KW-0378">Hydrolase</keyword>
<dbReference type="Proteomes" id="UP000799444">
    <property type="component" value="Unassembled WGS sequence"/>
</dbReference>
<keyword evidence="9" id="KW-0234">DNA repair</keyword>